<evidence type="ECO:0000256" key="2">
    <source>
        <dbReference type="SAM" id="MobiDB-lite"/>
    </source>
</evidence>
<protein>
    <submittedName>
        <fullName evidence="3">Alpha/beta-hydrolase</fullName>
    </submittedName>
</protein>
<evidence type="ECO:0000256" key="1">
    <source>
        <dbReference type="ARBA" id="ARBA00022801"/>
    </source>
</evidence>
<accession>A0AAJ0MPB8</accession>
<dbReference type="InterPro" id="IPR010520">
    <property type="entry name" value="FrsA-like"/>
</dbReference>
<dbReference type="GO" id="GO:0016787">
    <property type="term" value="F:hydrolase activity"/>
    <property type="evidence" value="ECO:0007669"/>
    <property type="project" value="UniProtKB-KW"/>
</dbReference>
<proteinExistence type="predicted"/>
<gene>
    <name evidence="3" type="ORF">B0T23DRAFT_192667</name>
</gene>
<sequence length="484" mass="54276">MSPHQVNNDQQQEQKQGSSAGGGGISFKAPPGYGGLGGLGKSPKHWLMGDEAFEARMPHHDGVQALWETKWKFPCSKSLYPFHDGLYADFAPSFDALIKANHNDMTSPAWTTTFLSTGVAEQLVDQGDKLVAELNNVEPPGRLQPEQQQQQQRRRQLREQASSLYLRACCLYRIARFPYITSFPKVNDQTKWDAWEKQKEIYLKAGQLWEESPVEEVKVAYLDRRMQQGEGQWIPVYVRVPPAGTSSPSTGSGYPTVILMTGLDGYRPDNTVRCNEFLARGWAVVVVEIPGTADCPADPADPESPDRLWESLLQWMGTHQYRGERAFDMKRVMVWGLSAGGYYAVRIAHTHSHRLAGVVAQGAGVHYFYDKKWMEKVDGHEYPAQLTPAFAMKHGYSSVEEFKAGVQKKFSLLENGILAKPSTRLLLVNGTQDGLMPIEDSMMLLEYGSPKEARFFTGALHMGYPLANSAVYPWMESVMAFVRE</sequence>
<dbReference type="Proteomes" id="UP001285908">
    <property type="component" value="Unassembled WGS sequence"/>
</dbReference>
<dbReference type="GeneID" id="87870863"/>
<dbReference type="SUPFAM" id="SSF53474">
    <property type="entry name" value="alpha/beta-Hydrolases"/>
    <property type="match status" value="1"/>
</dbReference>
<organism evidence="3 4">
    <name type="scientific">Neurospora hispaniola</name>
    <dbReference type="NCBI Taxonomy" id="588809"/>
    <lineage>
        <taxon>Eukaryota</taxon>
        <taxon>Fungi</taxon>
        <taxon>Dikarya</taxon>
        <taxon>Ascomycota</taxon>
        <taxon>Pezizomycotina</taxon>
        <taxon>Sordariomycetes</taxon>
        <taxon>Sordariomycetidae</taxon>
        <taxon>Sordariales</taxon>
        <taxon>Sordariaceae</taxon>
        <taxon>Neurospora</taxon>
    </lineage>
</organism>
<dbReference type="Gene3D" id="3.40.50.1820">
    <property type="entry name" value="alpha/beta hydrolase"/>
    <property type="match status" value="1"/>
</dbReference>
<reference evidence="3 4" key="1">
    <citation type="journal article" date="2023" name="Mol. Phylogenet. Evol.">
        <title>Genome-scale phylogeny and comparative genomics of the fungal order Sordariales.</title>
        <authorList>
            <person name="Hensen N."/>
            <person name="Bonometti L."/>
            <person name="Westerberg I."/>
            <person name="Brannstrom I.O."/>
            <person name="Guillou S."/>
            <person name="Cros-Aarteil S."/>
            <person name="Calhoun S."/>
            <person name="Haridas S."/>
            <person name="Kuo A."/>
            <person name="Mondo S."/>
            <person name="Pangilinan J."/>
            <person name="Riley R."/>
            <person name="LaButti K."/>
            <person name="Andreopoulos B."/>
            <person name="Lipzen A."/>
            <person name="Chen C."/>
            <person name="Yan M."/>
            <person name="Daum C."/>
            <person name="Ng V."/>
            <person name="Clum A."/>
            <person name="Steindorff A."/>
            <person name="Ohm R.A."/>
            <person name="Martin F."/>
            <person name="Silar P."/>
            <person name="Natvig D.O."/>
            <person name="Lalanne C."/>
            <person name="Gautier V."/>
            <person name="Ament-Velasquez S.L."/>
            <person name="Kruys A."/>
            <person name="Hutchinson M.I."/>
            <person name="Powell A.J."/>
            <person name="Barry K."/>
            <person name="Miller A.N."/>
            <person name="Grigoriev I.V."/>
            <person name="Debuchy R."/>
            <person name="Gladieux P."/>
            <person name="Hiltunen Thoren M."/>
            <person name="Johannesson H."/>
        </authorList>
    </citation>
    <scope>NUCLEOTIDE SEQUENCE [LARGE SCALE GENOMIC DNA]</scope>
    <source>
        <strain evidence="3 4">FGSC 10403</strain>
    </source>
</reference>
<keyword evidence="4" id="KW-1185">Reference proteome</keyword>
<dbReference type="InterPro" id="IPR029058">
    <property type="entry name" value="AB_hydrolase_fold"/>
</dbReference>
<dbReference type="EMBL" id="JAULSX010000006">
    <property type="protein sequence ID" value="KAK3489089.1"/>
    <property type="molecule type" value="Genomic_DNA"/>
</dbReference>
<evidence type="ECO:0000313" key="4">
    <source>
        <dbReference type="Proteomes" id="UP001285908"/>
    </source>
</evidence>
<dbReference type="AlphaFoldDB" id="A0AAJ0MPB8"/>
<dbReference type="PANTHER" id="PTHR22946:SF12">
    <property type="entry name" value="CONIDIAL PIGMENT BIOSYNTHESIS PROTEIN AYG1 (AFU_ORTHOLOGUE AFUA_2G17550)"/>
    <property type="match status" value="1"/>
</dbReference>
<dbReference type="InterPro" id="IPR050261">
    <property type="entry name" value="FrsA_esterase"/>
</dbReference>
<evidence type="ECO:0000313" key="3">
    <source>
        <dbReference type="EMBL" id="KAK3489089.1"/>
    </source>
</evidence>
<dbReference type="PANTHER" id="PTHR22946">
    <property type="entry name" value="DIENELACTONE HYDROLASE DOMAIN-CONTAINING PROTEIN-RELATED"/>
    <property type="match status" value="1"/>
</dbReference>
<feature type="region of interest" description="Disordered" evidence="2">
    <location>
        <begin position="1"/>
        <end position="27"/>
    </location>
</feature>
<dbReference type="Pfam" id="PF06500">
    <property type="entry name" value="FrsA-like"/>
    <property type="match status" value="1"/>
</dbReference>
<feature type="region of interest" description="Disordered" evidence="2">
    <location>
        <begin position="137"/>
        <end position="156"/>
    </location>
</feature>
<name>A0AAJ0MPB8_9PEZI</name>
<dbReference type="RefSeq" id="XP_062690796.1">
    <property type="nucleotide sequence ID" value="XM_062833241.1"/>
</dbReference>
<keyword evidence="1" id="KW-0378">Hydrolase</keyword>
<comment type="caution">
    <text evidence="3">The sequence shown here is derived from an EMBL/GenBank/DDBJ whole genome shotgun (WGS) entry which is preliminary data.</text>
</comment>